<dbReference type="EMBL" id="BK015517">
    <property type="protein sequence ID" value="DAE10648.1"/>
    <property type="molecule type" value="Genomic_DNA"/>
</dbReference>
<accession>A0A8S5PV51</accession>
<organism evidence="1">
    <name type="scientific">Siphoviridae sp. ctlgF9</name>
    <dbReference type="NCBI Taxonomy" id="2825649"/>
    <lineage>
        <taxon>Viruses</taxon>
        <taxon>Duplodnaviria</taxon>
        <taxon>Heunggongvirae</taxon>
        <taxon>Uroviricota</taxon>
        <taxon>Caudoviricetes</taxon>
    </lineage>
</organism>
<proteinExistence type="predicted"/>
<evidence type="ECO:0000313" key="1">
    <source>
        <dbReference type="EMBL" id="DAE10648.1"/>
    </source>
</evidence>
<sequence>MLEDLKSNDGEDSVKTVDQAVALLGEVQDWLIKELARPQYYRKQLAEAITDIEKAIDLTIDYGEKMGEWE</sequence>
<name>A0A8S5PV51_9CAUD</name>
<protein>
    <submittedName>
        <fullName evidence="1">Uncharacterized protein</fullName>
    </submittedName>
</protein>
<reference evidence="1" key="1">
    <citation type="journal article" date="2021" name="Proc. Natl. Acad. Sci. U.S.A.">
        <title>A Catalog of Tens of Thousands of Viruses from Human Metagenomes Reveals Hidden Associations with Chronic Diseases.</title>
        <authorList>
            <person name="Tisza M.J."/>
            <person name="Buck C.B."/>
        </authorList>
    </citation>
    <scope>NUCLEOTIDE SEQUENCE</scope>
    <source>
        <strain evidence="1">CtlgF9</strain>
    </source>
</reference>